<reference evidence="1 2" key="1">
    <citation type="submission" date="2013-03" db="EMBL/GenBank/DDBJ databases">
        <title>The Genome Sequence of Exophiala aquamarina CBS 119918.</title>
        <authorList>
            <consortium name="The Broad Institute Genomics Platform"/>
            <person name="Cuomo C."/>
            <person name="de Hoog S."/>
            <person name="Gorbushina A."/>
            <person name="Walker B."/>
            <person name="Young S.K."/>
            <person name="Zeng Q."/>
            <person name="Gargeya S."/>
            <person name="Fitzgerald M."/>
            <person name="Haas B."/>
            <person name="Abouelleil A."/>
            <person name="Allen A.W."/>
            <person name="Alvarado L."/>
            <person name="Arachchi H.M."/>
            <person name="Berlin A.M."/>
            <person name="Chapman S.B."/>
            <person name="Gainer-Dewar J."/>
            <person name="Goldberg J."/>
            <person name="Griggs A."/>
            <person name="Gujja S."/>
            <person name="Hansen M."/>
            <person name="Howarth C."/>
            <person name="Imamovic A."/>
            <person name="Ireland A."/>
            <person name="Larimer J."/>
            <person name="McCowan C."/>
            <person name="Murphy C."/>
            <person name="Pearson M."/>
            <person name="Poon T.W."/>
            <person name="Priest M."/>
            <person name="Roberts A."/>
            <person name="Saif S."/>
            <person name="Shea T."/>
            <person name="Sisk P."/>
            <person name="Sykes S."/>
            <person name="Wortman J."/>
            <person name="Nusbaum C."/>
            <person name="Birren B."/>
        </authorList>
    </citation>
    <scope>NUCLEOTIDE SEQUENCE [LARGE SCALE GENOMIC DNA]</scope>
    <source>
        <strain evidence="1 2">CBS 119918</strain>
    </source>
</reference>
<protein>
    <submittedName>
        <fullName evidence="1">Uncharacterized protein</fullName>
    </submittedName>
</protein>
<keyword evidence="2" id="KW-1185">Reference proteome</keyword>
<comment type="caution">
    <text evidence="1">The sequence shown here is derived from an EMBL/GenBank/DDBJ whole genome shotgun (WGS) entry which is preliminary data.</text>
</comment>
<dbReference type="RefSeq" id="XP_013265199.1">
    <property type="nucleotide sequence ID" value="XM_013409745.1"/>
</dbReference>
<dbReference type="VEuPathDB" id="FungiDB:A1O9_00582"/>
<gene>
    <name evidence="1" type="ORF">A1O9_00582</name>
</gene>
<organism evidence="1 2">
    <name type="scientific">Exophiala aquamarina CBS 119918</name>
    <dbReference type="NCBI Taxonomy" id="1182545"/>
    <lineage>
        <taxon>Eukaryota</taxon>
        <taxon>Fungi</taxon>
        <taxon>Dikarya</taxon>
        <taxon>Ascomycota</taxon>
        <taxon>Pezizomycotina</taxon>
        <taxon>Eurotiomycetes</taxon>
        <taxon>Chaetothyriomycetidae</taxon>
        <taxon>Chaetothyriales</taxon>
        <taxon>Herpotrichiellaceae</taxon>
        <taxon>Exophiala</taxon>
    </lineage>
</organism>
<feature type="non-terminal residue" evidence="1">
    <location>
        <position position="1"/>
    </location>
</feature>
<dbReference type="HOGENOM" id="CLU_2580249_0_0_1"/>
<dbReference type="GeneID" id="25275533"/>
<name>A0A072PR66_9EURO</name>
<sequence length="81" mass="8778">CAAWPANLSLHTIIDRVQCSIGSRVGDRPSGLNHLPFMDVRGIAVHQEVYQDISVKISFSTDSPSSIGRGRFILAANLASR</sequence>
<evidence type="ECO:0000313" key="1">
    <source>
        <dbReference type="EMBL" id="KEF62609.1"/>
    </source>
</evidence>
<dbReference type="AlphaFoldDB" id="A0A072PR66"/>
<accession>A0A072PR66</accession>
<dbReference type="EMBL" id="AMGV01000001">
    <property type="protein sequence ID" value="KEF62609.1"/>
    <property type="molecule type" value="Genomic_DNA"/>
</dbReference>
<evidence type="ECO:0000313" key="2">
    <source>
        <dbReference type="Proteomes" id="UP000027920"/>
    </source>
</evidence>
<dbReference type="Proteomes" id="UP000027920">
    <property type="component" value="Unassembled WGS sequence"/>
</dbReference>
<proteinExistence type="predicted"/>